<evidence type="ECO:0000256" key="13">
    <source>
        <dbReference type="ARBA" id="ARBA00024347"/>
    </source>
</evidence>
<feature type="compositionally biased region" description="Acidic residues" evidence="16">
    <location>
        <begin position="327"/>
        <end position="349"/>
    </location>
</feature>
<dbReference type="SMART" id="SM00292">
    <property type="entry name" value="BRCT"/>
    <property type="match status" value="1"/>
</dbReference>
<evidence type="ECO:0000256" key="7">
    <source>
        <dbReference type="ARBA" id="ARBA00022765"/>
    </source>
</evidence>
<evidence type="ECO:0000256" key="14">
    <source>
        <dbReference type="ARBA" id="ARBA00033987"/>
    </source>
</evidence>
<feature type="compositionally biased region" description="Pro residues" evidence="16">
    <location>
        <begin position="11"/>
        <end position="27"/>
    </location>
</feature>
<evidence type="ECO:0000256" key="12">
    <source>
        <dbReference type="ARBA" id="ARBA00023242"/>
    </source>
</evidence>
<dbReference type="CDD" id="cd01437">
    <property type="entry name" value="parp_like"/>
    <property type="match status" value="1"/>
</dbReference>
<feature type="domain" description="PARP catalytic" evidence="18">
    <location>
        <begin position="489"/>
        <end position="723"/>
    </location>
</feature>
<feature type="region of interest" description="Disordered" evidence="16">
    <location>
        <begin position="1"/>
        <end position="36"/>
    </location>
</feature>
<evidence type="ECO:0000259" key="18">
    <source>
        <dbReference type="PROSITE" id="PS51059"/>
    </source>
</evidence>
<keyword evidence="6" id="KW-0677">Repeat</keyword>
<dbReference type="EMBL" id="CP086717">
    <property type="protein sequence ID" value="WOO83129.1"/>
    <property type="molecule type" value="Genomic_DNA"/>
</dbReference>
<evidence type="ECO:0000256" key="2">
    <source>
        <dbReference type="ARBA" id="ARBA00022676"/>
    </source>
</evidence>
<dbReference type="FunFam" id="3.90.228.10:FF:000002">
    <property type="entry name" value="Poly [ADP-ribose] polymerase"/>
    <property type="match status" value="1"/>
</dbReference>
<dbReference type="GO" id="GO:0003677">
    <property type="term" value="F:DNA binding"/>
    <property type="evidence" value="ECO:0007669"/>
    <property type="project" value="UniProtKB-KW"/>
</dbReference>
<evidence type="ECO:0000256" key="4">
    <source>
        <dbReference type="ARBA" id="ARBA00022695"/>
    </source>
</evidence>
<evidence type="ECO:0000259" key="19">
    <source>
        <dbReference type="PROSITE" id="PS51060"/>
    </source>
</evidence>
<dbReference type="SUPFAM" id="SSF47587">
    <property type="entry name" value="Domain of poly(ADP-ribose) polymerase"/>
    <property type="match status" value="1"/>
</dbReference>
<evidence type="ECO:0000256" key="10">
    <source>
        <dbReference type="ARBA" id="ARBA00023027"/>
    </source>
</evidence>
<evidence type="ECO:0000256" key="3">
    <source>
        <dbReference type="ARBA" id="ARBA00022679"/>
    </source>
</evidence>
<dbReference type="InterPro" id="IPR050800">
    <property type="entry name" value="ARTD/PARP"/>
</dbReference>
<dbReference type="InterPro" id="IPR036420">
    <property type="entry name" value="BRCT_dom_sf"/>
</dbReference>
<evidence type="ECO:0000256" key="5">
    <source>
        <dbReference type="ARBA" id="ARBA00022723"/>
    </source>
</evidence>
<dbReference type="GO" id="GO:0070212">
    <property type="term" value="P:protein poly-ADP-ribosylation"/>
    <property type="evidence" value="ECO:0007669"/>
    <property type="project" value="TreeGrafter"/>
</dbReference>
<dbReference type="PROSITE" id="PS51059">
    <property type="entry name" value="PARP_CATALYTIC"/>
    <property type="match status" value="1"/>
</dbReference>
<dbReference type="Pfam" id="PF05406">
    <property type="entry name" value="WGR"/>
    <property type="match status" value="1"/>
</dbReference>
<keyword evidence="2 15" id="KW-0328">Glycosyltransferase</keyword>
<feature type="compositionally biased region" description="Basic and acidic residues" evidence="16">
    <location>
        <begin position="182"/>
        <end position="201"/>
    </location>
</feature>
<keyword evidence="4" id="KW-0548">Nucleotidyltransferase</keyword>
<keyword evidence="3 15" id="KW-0808">Transferase</keyword>
<keyword evidence="5" id="KW-0479">Metal-binding</keyword>
<dbReference type="GO" id="GO:1990404">
    <property type="term" value="F:NAD+-protein mono-ADP-ribosyltransferase activity"/>
    <property type="evidence" value="ECO:0007669"/>
    <property type="project" value="TreeGrafter"/>
</dbReference>
<keyword evidence="8" id="KW-0863">Zinc-finger</keyword>
<feature type="domain" description="BRCT" evidence="17">
    <location>
        <begin position="32"/>
        <end position="125"/>
    </location>
</feature>
<dbReference type="PROSITE" id="PS51977">
    <property type="entry name" value="WGR"/>
    <property type="match status" value="1"/>
</dbReference>
<dbReference type="Pfam" id="PF00644">
    <property type="entry name" value="PARP"/>
    <property type="match status" value="1"/>
</dbReference>
<dbReference type="InterPro" id="IPR012317">
    <property type="entry name" value="Poly(ADP-ribose)pol_cat_dom"/>
</dbReference>
<accession>A0AAF1BNG6</accession>
<dbReference type="AlphaFoldDB" id="A0AAF1BNG6"/>
<evidence type="ECO:0000256" key="6">
    <source>
        <dbReference type="ARBA" id="ARBA00022737"/>
    </source>
</evidence>
<name>A0AAF1BNG6_9TREE</name>
<evidence type="ECO:0000259" key="17">
    <source>
        <dbReference type="PROSITE" id="PS50172"/>
    </source>
</evidence>
<reference evidence="21" key="1">
    <citation type="submission" date="2023-10" db="EMBL/GenBank/DDBJ databases">
        <authorList>
            <person name="Noh H."/>
        </authorList>
    </citation>
    <scope>NUCLEOTIDE SEQUENCE</scope>
    <source>
        <strain evidence="21">DUCC4014</strain>
    </source>
</reference>
<keyword evidence="12" id="KW-0539">Nucleus</keyword>
<evidence type="ECO:0000256" key="8">
    <source>
        <dbReference type="ARBA" id="ARBA00022771"/>
    </source>
</evidence>
<dbReference type="InterPro" id="IPR008893">
    <property type="entry name" value="WGR_domain"/>
</dbReference>
<dbReference type="Gene3D" id="3.90.228.10">
    <property type="match status" value="1"/>
</dbReference>
<sequence>MPPRRSARAPPKVPTPPPAATPTPPPAAKAASGKPPLSKARIAAAGAFAGLKPADILKRAKDLGMVTTENVTKTVTHLISTQTAVDDDAPAVRRAVGYSVPIVSVDWLEACEKDDEWVDEAPYVITKGAAPAPAAAPASKGKGKAANGTAGTKRAAANGTAGTKRAASPAPDVKPAAKKAKKADAKADVKTEVKDEAKPEANGHGQKLKKKDTVVPVDDGCRLIGATVHIGDDGTIWDASLNQTNASNNNNKFYRIQVLKLPGGKFTAWTRWGRVGEPGANAQLGGGDVASAIFNFEKKFKDKSGLNWANRLDAAKKGKYTFVERSYEDDSDDEAEAGEGEAEVKEEEEYVPPECTLSQPVQELMQLIFNQQYLQATMASLNYDANKLPLGKLSKSTITRGFQALKDLGELIDDPTLAQSKYDTNFAAASEHLSNSFYSLIPHAFGRNRPPVINTDAMLKREIELLESLGDMKEAAAIMKAERPRDTIHVLDRHYNALGMNEMTPLEHDSKEFKVLSQYLVDTRGATHNVNYEVEEVFRIERQGETKRFDESVFSSIKSDRRLLWHGSRATNFGGILSQGLRIAPPEAPVSGYMFGKGIYLADMSSKSANYCCSYITGGTALLLLCEAELGDPIQKLTNASYTAGEDAKRQGMYSTFGQGRTAPLKWKDAGEATPALKGIKMPDTSKVKPGDTNVDGAYLMYNEFIVYDVSQVKLRYLLRVKM</sequence>
<dbReference type="EC" id="2.4.2.-" evidence="15"/>
<dbReference type="Pfam" id="PF00533">
    <property type="entry name" value="BRCT"/>
    <property type="match status" value="1"/>
</dbReference>
<dbReference type="PROSITE" id="PS51060">
    <property type="entry name" value="PARP_ALPHA_HD"/>
    <property type="match status" value="1"/>
</dbReference>
<evidence type="ECO:0000256" key="11">
    <source>
        <dbReference type="ARBA" id="ARBA00023125"/>
    </source>
</evidence>
<feature type="domain" description="PARP alpha-helical" evidence="19">
    <location>
        <begin position="354"/>
        <end position="480"/>
    </location>
</feature>
<dbReference type="CDD" id="cd07997">
    <property type="entry name" value="WGR_PARP"/>
    <property type="match status" value="1"/>
</dbReference>
<dbReference type="GeneID" id="87809832"/>
<dbReference type="Gene3D" id="1.20.142.10">
    <property type="entry name" value="Poly(ADP-ribose) polymerase, regulatory domain"/>
    <property type="match status" value="1"/>
</dbReference>
<dbReference type="SUPFAM" id="SSF56399">
    <property type="entry name" value="ADP-ribosylation"/>
    <property type="match status" value="1"/>
</dbReference>
<dbReference type="Pfam" id="PF02877">
    <property type="entry name" value="PARP_reg"/>
    <property type="match status" value="1"/>
</dbReference>
<dbReference type="PROSITE" id="PS50172">
    <property type="entry name" value="BRCT"/>
    <property type="match status" value="1"/>
</dbReference>
<dbReference type="Proteomes" id="UP000827549">
    <property type="component" value="Chromosome 4"/>
</dbReference>
<evidence type="ECO:0000256" key="9">
    <source>
        <dbReference type="ARBA" id="ARBA00022833"/>
    </source>
</evidence>
<dbReference type="GO" id="GO:0006302">
    <property type="term" value="P:double-strand break repair"/>
    <property type="evidence" value="ECO:0007669"/>
    <property type="project" value="TreeGrafter"/>
</dbReference>
<dbReference type="FunFam" id="1.20.142.10:FF:000002">
    <property type="entry name" value="Poly [ADP-ribose] polymerase"/>
    <property type="match status" value="1"/>
</dbReference>
<dbReference type="InterPro" id="IPR036616">
    <property type="entry name" value="Poly(ADP-ribose)pol_reg_dom_sf"/>
</dbReference>
<evidence type="ECO:0000256" key="15">
    <source>
        <dbReference type="RuleBase" id="RU362114"/>
    </source>
</evidence>
<dbReference type="GO" id="GO:0008270">
    <property type="term" value="F:zinc ion binding"/>
    <property type="evidence" value="ECO:0007669"/>
    <property type="project" value="UniProtKB-KW"/>
</dbReference>
<dbReference type="InterPro" id="IPR004102">
    <property type="entry name" value="Poly(ADP-ribose)pol_reg_dom"/>
</dbReference>
<evidence type="ECO:0000256" key="16">
    <source>
        <dbReference type="SAM" id="MobiDB-lite"/>
    </source>
</evidence>
<evidence type="ECO:0000313" key="21">
    <source>
        <dbReference type="EMBL" id="WOO83129.1"/>
    </source>
</evidence>
<comment type="similarity">
    <text evidence="13">Belongs to the ARTD/PARP family.</text>
</comment>
<evidence type="ECO:0000259" key="20">
    <source>
        <dbReference type="PROSITE" id="PS51977"/>
    </source>
</evidence>
<evidence type="ECO:0000256" key="1">
    <source>
        <dbReference type="ARBA" id="ARBA00004123"/>
    </source>
</evidence>
<evidence type="ECO:0000313" key="22">
    <source>
        <dbReference type="Proteomes" id="UP000827549"/>
    </source>
</evidence>
<feature type="region of interest" description="Disordered" evidence="16">
    <location>
        <begin position="130"/>
        <end position="209"/>
    </location>
</feature>
<dbReference type="SMART" id="SM00773">
    <property type="entry name" value="WGR"/>
    <property type="match status" value="1"/>
</dbReference>
<protein>
    <recommendedName>
        <fullName evidence="15">Poly [ADP-ribose] polymerase</fullName>
        <shortName evidence="15">PARP</shortName>
        <ecNumber evidence="15">2.4.2.-</ecNumber>
    </recommendedName>
</protein>
<proteinExistence type="inferred from homology"/>
<dbReference type="InterPro" id="IPR001357">
    <property type="entry name" value="BRCT_dom"/>
</dbReference>
<feature type="domain" description="WGR" evidence="20">
    <location>
        <begin position="227"/>
        <end position="321"/>
    </location>
</feature>
<organism evidence="21 22">
    <name type="scientific">Vanrija pseudolonga</name>
    <dbReference type="NCBI Taxonomy" id="143232"/>
    <lineage>
        <taxon>Eukaryota</taxon>
        <taxon>Fungi</taxon>
        <taxon>Dikarya</taxon>
        <taxon>Basidiomycota</taxon>
        <taxon>Agaricomycotina</taxon>
        <taxon>Tremellomycetes</taxon>
        <taxon>Trichosporonales</taxon>
        <taxon>Trichosporonaceae</taxon>
        <taxon>Vanrija</taxon>
    </lineage>
</organism>
<dbReference type="SUPFAM" id="SSF52113">
    <property type="entry name" value="BRCT domain"/>
    <property type="match status" value="1"/>
</dbReference>
<dbReference type="RefSeq" id="XP_062629161.1">
    <property type="nucleotide sequence ID" value="XM_062773177.1"/>
</dbReference>
<dbReference type="PANTHER" id="PTHR10459">
    <property type="entry name" value="DNA LIGASE"/>
    <property type="match status" value="1"/>
</dbReference>
<keyword evidence="7" id="KW-0013">ADP-ribosylation</keyword>
<comment type="subcellular location">
    <subcellularLocation>
        <location evidence="1">Nucleus</location>
    </subcellularLocation>
</comment>
<comment type="catalytic activity">
    <reaction evidence="14">
        <text>NAD(+) + (ADP-D-ribosyl)n-acceptor = nicotinamide + (ADP-D-ribosyl)n+1-acceptor + H(+).</text>
        <dbReference type="EC" id="2.4.2.30"/>
    </reaction>
</comment>
<keyword evidence="9" id="KW-0862">Zinc</keyword>
<dbReference type="GO" id="GO:0005730">
    <property type="term" value="C:nucleolus"/>
    <property type="evidence" value="ECO:0007669"/>
    <property type="project" value="TreeGrafter"/>
</dbReference>
<keyword evidence="11" id="KW-0238">DNA-binding</keyword>
<dbReference type="PANTHER" id="PTHR10459:SF60">
    <property type="entry name" value="POLY [ADP-RIBOSE] POLYMERASE 2"/>
    <property type="match status" value="1"/>
</dbReference>
<dbReference type="Gene3D" id="3.40.50.10190">
    <property type="entry name" value="BRCT domain"/>
    <property type="match status" value="1"/>
</dbReference>
<dbReference type="GO" id="GO:0016779">
    <property type="term" value="F:nucleotidyltransferase activity"/>
    <property type="evidence" value="ECO:0007669"/>
    <property type="project" value="UniProtKB-KW"/>
</dbReference>
<keyword evidence="10 15" id="KW-0520">NAD</keyword>
<dbReference type="GO" id="GO:0003950">
    <property type="term" value="F:NAD+ poly-ADP-ribosyltransferase activity"/>
    <property type="evidence" value="ECO:0007669"/>
    <property type="project" value="UniProtKB-UniRule"/>
</dbReference>
<feature type="compositionally biased region" description="Low complexity" evidence="16">
    <location>
        <begin position="130"/>
        <end position="174"/>
    </location>
</feature>
<dbReference type="SUPFAM" id="SSF142921">
    <property type="entry name" value="WGR domain-like"/>
    <property type="match status" value="1"/>
</dbReference>
<gene>
    <name evidence="21" type="primary">Parp2</name>
    <name evidence="21" type="ORF">LOC62_04G006610</name>
</gene>
<feature type="region of interest" description="Disordered" evidence="16">
    <location>
        <begin position="326"/>
        <end position="349"/>
    </location>
</feature>
<keyword evidence="22" id="KW-1185">Reference proteome</keyword>
<dbReference type="InterPro" id="IPR036930">
    <property type="entry name" value="WGR_dom_sf"/>
</dbReference>